<dbReference type="OrthoDB" id="9813903at2"/>
<dbReference type="Pfam" id="PF00563">
    <property type="entry name" value="EAL"/>
    <property type="match status" value="1"/>
</dbReference>
<dbReference type="Gene3D" id="3.20.20.450">
    <property type="entry name" value="EAL domain"/>
    <property type="match status" value="1"/>
</dbReference>
<dbReference type="PANTHER" id="PTHR33121">
    <property type="entry name" value="CYCLIC DI-GMP PHOSPHODIESTERASE PDEF"/>
    <property type="match status" value="1"/>
</dbReference>
<dbReference type="SUPFAM" id="SSF141868">
    <property type="entry name" value="EAL domain-like"/>
    <property type="match status" value="1"/>
</dbReference>
<feature type="domain" description="EAL" evidence="1">
    <location>
        <begin position="3"/>
        <end position="245"/>
    </location>
</feature>
<reference evidence="2 3" key="1">
    <citation type="submission" date="2019-01" db="EMBL/GenBank/DDBJ databases">
        <title>Zoogloea oleivorans genome sequencing and assembly.</title>
        <authorList>
            <person name="Tancsics A."/>
            <person name="Farkas M."/>
            <person name="Kriszt B."/>
            <person name="Maroti G."/>
            <person name="Horvath B."/>
        </authorList>
    </citation>
    <scope>NUCLEOTIDE SEQUENCE [LARGE SCALE GENOMIC DNA]</scope>
    <source>
        <strain evidence="2 3">Buc</strain>
    </source>
</reference>
<dbReference type="SMART" id="SM00052">
    <property type="entry name" value="EAL"/>
    <property type="match status" value="1"/>
</dbReference>
<organism evidence="2 3">
    <name type="scientific">Zoogloea oleivorans</name>
    <dbReference type="NCBI Taxonomy" id="1552750"/>
    <lineage>
        <taxon>Bacteria</taxon>
        <taxon>Pseudomonadati</taxon>
        <taxon>Pseudomonadota</taxon>
        <taxon>Betaproteobacteria</taxon>
        <taxon>Rhodocyclales</taxon>
        <taxon>Zoogloeaceae</taxon>
        <taxon>Zoogloea</taxon>
    </lineage>
</organism>
<evidence type="ECO:0000313" key="3">
    <source>
        <dbReference type="Proteomes" id="UP000389128"/>
    </source>
</evidence>
<accession>A0A6C2CJ06</accession>
<evidence type="ECO:0000259" key="1">
    <source>
        <dbReference type="PROSITE" id="PS50883"/>
    </source>
</evidence>
<dbReference type="PROSITE" id="PS50883">
    <property type="entry name" value="EAL"/>
    <property type="match status" value="1"/>
</dbReference>
<keyword evidence="3" id="KW-1185">Reference proteome</keyword>
<dbReference type="InterPro" id="IPR001633">
    <property type="entry name" value="EAL_dom"/>
</dbReference>
<dbReference type="PANTHER" id="PTHR33121:SF76">
    <property type="entry name" value="SIGNALING PROTEIN"/>
    <property type="match status" value="1"/>
</dbReference>
<dbReference type="InterPro" id="IPR035919">
    <property type="entry name" value="EAL_sf"/>
</dbReference>
<name>A0A6C2CJ06_9RHOO</name>
<comment type="caution">
    <text evidence="2">The sequence shown here is derived from an EMBL/GenBank/DDBJ whole genome shotgun (WGS) entry which is preliminary data.</text>
</comment>
<dbReference type="CDD" id="cd01948">
    <property type="entry name" value="EAL"/>
    <property type="match status" value="1"/>
</dbReference>
<sequence length="254" mass="27066">MYLSGLIAHLRTLIADEALDFVFQPIFDLHRRDVLGYETLMRGPADSPLHTPEQLLRVARDAGLGLVLERLACRRALATFVAARLPGRLFINLSAAMIVDPATAAELQEMVKDAGLPPERLVIEHIHHGEDAADGLDAALRSLVAQGFGLAFDALGADGTAPQPDFVKLAPAHIRQIHSDAHHQQAVAAFVRQAGTLGVQVVAEGVEDSRELATLRALGCDCAQGYLLGRPAADPARQLSRSVAGILLGPLSPP</sequence>
<proteinExistence type="predicted"/>
<dbReference type="EMBL" id="SDKK01000026">
    <property type="protein sequence ID" value="TYC53562.1"/>
    <property type="molecule type" value="Genomic_DNA"/>
</dbReference>
<dbReference type="Proteomes" id="UP000389128">
    <property type="component" value="Unassembled WGS sequence"/>
</dbReference>
<gene>
    <name evidence="2" type="ORF">ETQ85_21085</name>
</gene>
<protein>
    <submittedName>
        <fullName evidence="2">EAL domain-containing protein</fullName>
    </submittedName>
</protein>
<dbReference type="InterPro" id="IPR050706">
    <property type="entry name" value="Cyclic-di-GMP_PDE-like"/>
</dbReference>
<dbReference type="RefSeq" id="WP_148581044.1">
    <property type="nucleotide sequence ID" value="NZ_JAVEUW010000033.1"/>
</dbReference>
<evidence type="ECO:0000313" key="2">
    <source>
        <dbReference type="EMBL" id="TYC53562.1"/>
    </source>
</evidence>
<dbReference type="AlphaFoldDB" id="A0A6C2CJ06"/>
<dbReference type="GO" id="GO:0071111">
    <property type="term" value="F:cyclic-guanylate-specific phosphodiesterase activity"/>
    <property type="evidence" value="ECO:0007669"/>
    <property type="project" value="InterPro"/>
</dbReference>